<dbReference type="GO" id="GO:0006886">
    <property type="term" value="P:intracellular protein transport"/>
    <property type="evidence" value="ECO:0007669"/>
    <property type="project" value="UniProtKB-UniRule"/>
</dbReference>
<dbReference type="GO" id="GO:0070973">
    <property type="term" value="P:protein localization to endoplasmic reticulum exit site"/>
    <property type="evidence" value="ECO:0007669"/>
    <property type="project" value="UniProtKB-UniRule"/>
</dbReference>
<organism evidence="8 9">
    <name type="scientific">Porphyridium purpureum</name>
    <name type="common">Red alga</name>
    <name type="synonym">Porphyridium cruentum</name>
    <dbReference type="NCBI Taxonomy" id="35688"/>
    <lineage>
        <taxon>Eukaryota</taxon>
        <taxon>Rhodophyta</taxon>
        <taxon>Bangiophyceae</taxon>
        <taxon>Porphyridiales</taxon>
        <taxon>Porphyridiaceae</taxon>
        <taxon>Porphyridium</taxon>
    </lineage>
</organism>
<protein>
    <recommendedName>
        <fullName evidence="5">Endoplasmic reticulum transmembrane protein</fullName>
    </recommendedName>
</protein>
<evidence type="ECO:0000256" key="5">
    <source>
        <dbReference type="RuleBase" id="RU367026"/>
    </source>
</evidence>
<feature type="region of interest" description="Disordered" evidence="6">
    <location>
        <begin position="142"/>
        <end position="163"/>
    </location>
</feature>
<dbReference type="PANTHER" id="PTHR12701">
    <property type="entry name" value="BCR-ASSOCIATED PROTEIN, BAP"/>
    <property type="match status" value="1"/>
</dbReference>
<sequence>MAKSIVWMAVFCLLVFELVLVVLLCLPLPWGMRKFVVKLVGSAKGIHHVQTGIVFLLLALTLAFASSVQEMLFVTEKSNAYKFELSSASGYEVWEYSKLRQEKFRSERNMYLSLFCLTLSLVLRRLFELFANEVQLRSQLEGASKGTDAPAAQTEKAGDKKGN</sequence>
<proteinExistence type="inferred from homology"/>
<evidence type="ECO:0000256" key="1">
    <source>
        <dbReference type="ARBA" id="ARBA00004141"/>
    </source>
</evidence>
<evidence type="ECO:0000259" key="7">
    <source>
        <dbReference type="Pfam" id="PF05529"/>
    </source>
</evidence>
<keyword evidence="5" id="KW-0813">Transport</keyword>
<reference evidence="9" key="1">
    <citation type="journal article" date="2019" name="Nat. Commun.">
        <title>Expansion of phycobilisome linker gene families in mesophilic red algae.</title>
        <authorList>
            <person name="Lee J."/>
            <person name="Kim D."/>
            <person name="Bhattacharya D."/>
            <person name="Yoon H.S."/>
        </authorList>
    </citation>
    <scope>NUCLEOTIDE SEQUENCE [LARGE SCALE GENOMIC DNA]</scope>
    <source>
        <strain evidence="9">CCMP 1328</strain>
    </source>
</reference>
<evidence type="ECO:0000256" key="4">
    <source>
        <dbReference type="ARBA" id="ARBA00023136"/>
    </source>
</evidence>
<comment type="caution">
    <text evidence="5">Lacks conserved residue(s) required for the propagation of feature annotation.</text>
</comment>
<gene>
    <name evidence="8" type="ORF">FVE85_7490</name>
</gene>
<comment type="similarity">
    <text evidence="5">Belongs to the BCAP29/BCAP31 family.</text>
</comment>
<feature type="transmembrane region" description="Helical" evidence="5">
    <location>
        <begin position="6"/>
        <end position="28"/>
    </location>
</feature>
<evidence type="ECO:0000256" key="6">
    <source>
        <dbReference type="SAM" id="MobiDB-lite"/>
    </source>
</evidence>
<dbReference type="InterPro" id="IPR040463">
    <property type="entry name" value="BAP29/BAP31_N"/>
</dbReference>
<dbReference type="InterPro" id="IPR008417">
    <property type="entry name" value="BAP29/BAP31"/>
</dbReference>
<evidence type="ECO:0000313" key="9">
    <source>
        <dbReference type="Proteomes" id="UP000324585"/>
    </source>
</evidence>
<keyword evidence="2 5" id="KW-0812">Transmembrane</keyword>
<feature type="domain" description="BAP29/BAP31 transmembrane" evidence="7">
    <location>
        <begin position="4"/>
        <end position="141"/>
    </location>
</feature>
<comment type="subcellular location">
    <subcellularLocation>
        <location evidence="5">Endoplasmic reticulum membrane</location>
        <topology evidence="5">Multi-pass membrane protein</topology>
    </subcellularLocation>
    <subcellularLocation>
        <location evidence="1">Membrane</location>
        <topology evidence="1">Multi-pass membrane protein</topology>
    </subcellularLocation>
</comment>
<feature type="transmembrane region" description="Helical" evidence="5">
    <location>
        <begin position="49"/>
        <end position="68"/>
    </location>
</feature>
<dbReference type="GO" id="GO:0005789">
    <property type="term" value="C:endoplasmic reticulum membrane"/>
    <property type="evidence" value="ECO:0007669"/>
    <property type="project" value="UniProtKB-SubCell"/>
</dbReference>
<keyword evidence="5" id="KW-0931">ER-Golgi transport</keyword>
<dbReference type="Pfam" id="PF05529">
    <property type="entry name" value="Bap31"/>
    <property type="match status" value="1"/>
</dbReference>
<evidence type="ECO:0000256" key="2">
    <source>
        <dbReference type="ARBA" id="ARBA00022692"/>
    </source>
</evidence>
<accession>A0A5J4Z992</accession>
<name>A0A5J4Z992_PORPP</name>
<keyword evidence="4 5" id="KW-0472">Membrane</keyword>
<dbReference type="GO" id="GO:0006888">
    <property type="term" value="P:endoplasmic reticulum to Golgi vesicle-mediated transport"/>
    <property type="evidence" value="ECO:0007669"/>
    <property type="project" value="UniProtKB-UniRule"/>
</dbReference>
<evidence type="ECO:0000256" key="3">
    <source>
        <dbReference type="ARBA" id="ARBA00022989"/>
    </source>
</evidence>
<dbReference type="EMBL" id="VRMN01000001">
    <property type="protein sequence ID" value="KAA8499905.1"/>
    <property type="molecule type" value="Genomic_DNA"/>
</dbReference>
<dbReference type="PANTHER" id="PTHR12701:SF20">
    <property type="entry name" value="ENDOPLASMIC RETICULUM TRANSMEMBRANE PROTEIN"/>
    <property type="match status" value="1"/>
</dbReference>
<comment type="function">
    <text evidence="5">May play a role in anterograde transport of membrane proteins from the endoplasmic reticulum to the Golgi.</text>
</comment>
<keyword evidence="5" id="KW-0256">Endoplasmic reticulum</keyword>
<keyword evidence="5" id="KW-0653">Protein transport</keyword>
<dbReference type="AlphaFoldDB" id="A0A5J4Z992"/>
<dbReference type="Proteomes" id="UP000324585">
    <property type="component" value="Unassembled WGS sequence"/>
</dbReference>
<keyword evidence="9" id="KW-1185">Reference proteome</keyword>
<evidence type="ECO:0000313" key="8">
    <source>
        <dbReference type="EMBL" id="KAA8499905.1"/>
    </source>
</evidence>
<comment type="caution">
    <text evidence="8">The sequence shown here is derived from an EMBL/GenBank/DDBJ whole genome shotgun (WGS) entry which is preliminary data.</text>
</comment>
<keyword evidence="3 5" id="KW-1133">Transmembrane helix</keyword>